<dbReference type="GO" id="GO:0005975">
    <property type="term" value="P:carbohydrate metabolic process"/>
    <property type="evidence" value="ECO:0007669"/>
    <property type="project" value="InterPro"/>
</dbReference>
<dbReference type="SUPFAM" id="SSF49452">
    <property type="entry name" value="Starch-binding domain-like"/>
    <property type="match status" value="1"/>
</dbReference>
<organism evidence="10 11">
    <name type="scientific">Gracilimonas mengyeensis</name>
    <dbReference type="NCBI Taxonomy" id="1302730"/>
    <lineage>
        <taxon>Bacteria</taxon>
        <taxon>Pseudomonadati</taxon>
        <taxon>Balneolota</taxon>
        <taxon>Balneolia</taxon>
        <taxon>Balneolales</taxon>
        <taxon>Balneolaceae</taxon>
        <taxon>Gracilimonas</taxon>
    </lineage>
</organism>
<dbReference type="CDD" id="cd10316">
    <property type="entry name" value="RGL4_M"/>
    <property type="match status" value="1"/>
</dbReference>
<proteinExistence type="inferred from homology"/>
<keyword evidence="5" id="KW-0964">Secreted</keyword>
<dbReference type="EC" id="4.2.2.23" evidence="4"/>
<dbReference type="InterPro" id="IPR010325">
    <property type="entry name" value="Rhamnogal_lyase"/>
</dbReference>
<name>A0A521C4Z2_9BACT</name>
<evidence type="ECO:0000313" key="10">
    <source>
        <dbReference type="EMBL" id="SMO53901.1"/>
    </source>
</evidence>
<dbReference type="Gene3D" id="2.60.40.1120">
    <property type="entry name" value="Carboxypeptidase-like, regulatory domain"/>
    <property type="match status" value="1"/>
</dbReference>
<sequence>MKMKDSPKDMALKMLGLFMILSFFFVSCTTKEQPVTITEDAETYTLDNGIVTAMVAKTSGDLVSLRYQDKEMLATWLTSKGEPDLQRDPPGQNFWGMNRGMTDHQYGFWSHDAMGPRGTQAAIPTITINPETNGGERAEVSIKGISKGRKMGTGPGADADGQFMSDIEIRYSLGKGESGVYTYSVFTHQPEYDLTVLGEARFAAKLNDFFDWMSISEKQNFYYPVEKRFIDKYVLTVVQSENRAFGWSSTTENVGLFFINPSMEYMSGGPTKVEFQGHRDTNPVAAPTILNYWKSSHYGGATLTVDEGEAWEKVVGPFLIYANAGDSPGAMFTDAKKQAAAETEKWPYSWVDGVDYPSAEERATVKGKLVLNDPITDNNFSNLSVGLTAPEYEAVYPAGTGNRRPVNWQRDAKHYQFWTDGNADGTFEIDNVHPGEYSLYAFADGVLGEFLKTDVVVTEGENLDLGNLTWTPVRHGEQVWEIGIPNRNASEFFKGDEYNNPESPIMYAELFPDDVHYTIGESDFREDWYFQHVPHNTDSEAEPLPYRGVPAEGRATPYTITFDMPSAPEGTATLRAAISGNGAEKIDVEVNGKPAGSIEDLIRDGAIARHGKQGIWHQRSLSFNAALMKEGENTLTLTVPAGSLNDGVMYDYIRLELDE</sequence>
<keyword evidence="7 10" id="KW-0456">Lyase</keyword>
<evidence type="ECO:0000259" key="8">
    <source>
        <dbReference type="Pfam" id="PF14683"/>
    </source>
</evidence>
<dbReference type="InterPro" id="IPR014718">
    <property type="entry name" value="GH-type_carb-bd"/>
</dbReference>
<reference evidence="10 11" key="1">
    <citation type="submission" date="2017-05" db="EMBL/GenBank/DDBJ databases">
        <authorList>
            <person name="Varghese N."/>
            <person name="Submissions S."/>
        </authorList>
    </citation>
    <scope>NUCLEOTIDE SEQUENCE [LARGE SCALE GENOMIC DNA]</scope>
    <source>
        <strain evidence="10 11">DSM 21985</strain>
    </source>
</reference>
<comment type="similarity">
    <text evidence="3">Belongs to the polysaccharide lyase 4 family.</text>
</comment>
<evidence type="ECO:0000256" key="6">
    <source>
        <dbReference type="ARBA" id="ARBA00022729"/>
    </source>
</evidence>
<evidence type="ECO:0000256" key="4">
    <source>
        <dbReference type="ARBA" id="ARBA00012437"/>
    </source>
</evidence>
<evidence type="ECO:0000256" key="3">
    <source>
        <dbReference type="ARBA" id="ARBA00010418"/>
    </source>
</evidence>
<dbReference type="InterPro" id="IPR051850">
    <property type="entry name" value="Polysacch_Lyase_4"/>
</dbReference>
<dbReference type="GO" id="GO:0005576">
    <property type="term" value="C:extracellular region"/>
    <property type="evidence" value="ECO:0007669"/>
    <property type="project" value="UniProtKB-SubCell"/>
</dbReference>
<dbReference type="Pfam" id="PF14686">
    <property type="entry name" value="fn3_3"/>
    <property type="match status" value="1"/>
</dbReference>
<dbReference type="EMBL" id="FXTP01000004">
    <property type="protein sequence ID" value="SMO53901.1"/>
    <property type="molecule type" value="Genomic_DNA"/>
</dbReference>
<evidence type="ECO:0000313" key="11">
    <source>
        <dbReference type="Proteomes" id="UP000317557"/>
    </source>
</evidence>
<dbReference type="InterPro" id="IPR008979">
    <property type="entry name" value="Galactose-bd-like_sf"/>
</dbReference>
<feature type="domain" description="Rhamnogalacturonan lyase" evidence="9">
    <location>
        <begin position="402"/>
        <end position="463"/>
    </location>
</feature>
<protein>
    <recommendedName>
        <fullName evidence="4">rhamnogalacturonan endolyase</fullName>
        <ecNumber evidence="4">4.2.2.23</ecNumber>
    </recommendedName>
</protein>
<evidence type="ECO:0000256" key="5">
    <source>
        <dbReference type="ARBA" id="ARBA00022525"/>
    </source>
</evidence>
<dbReference type="Gene3D" id="2.70.98.10">
    <property type="match status" value="1"/>
</dbReference>
<dbReference type="Proteomes" id="UP000317557">
    <property type="component" value="Unassembled WGS sequence"/>
</dbReference>
<dbReference type="Gene3D" id="2.60.120.260">
    <property type="entry name" value="Galactose-binding domain-like"/>
    <property type="match status" value="1"/>
</dbReference>
<comment type="catalytic activity">
    <reaction evidence="1">
        <text>Endotype eliminative cleavage of L-alpha-rhamnopyranosyl-(1-&gt;4)-alpha-D-galactopyranosyluronic acid bonds of rhamnogalacturonan I domains in ramified hairy regions of pectin leaving L-rhamnopyranose at the reducing end and 4-deoxy-4,5-unsaturated D-galactopyranosyluronic acid at the non-reducing end.</text>
        <dbReference type="EC" id="4.2.2.23"/>
    </reaction>
</comment>
<dbReference type="AlphaFoldDB" id="A0A521C4Z2"/>
<dbReference type="CDD" id="cd10317">
    <property type="entry name" value="RGL4_C"/>
    <property type="match status" value="1"/>
</dbReference>
<dbReference type="InterPro" id="IPR011013">
    <property type="entry name" value="Gal_mutarotase_sf_dom"/>
</dbReference>
<evidence type="ECO:0000256" key="2">
    <source>
        <dbReference type="ARBA" id="ARBA00004613"/>
    </source>
</evidence>
<evidence type="ECO:0000256" key="7">
    <source>
        <dbReference type="ARBA" id="ARBA00023239"/>
    </source>
</evidence>
<evidence type="ECO:0000259" key="9">
    <source>
        <dbReference type="Pfam" id="PF14686"/>
    </source>
</evidence>
<feature type="domain" description="Rhamnogalacturonan lyase" evidence="8">
    <location>
        <begin position="479"/>
        <end position="655"/>
    </location>
</feature>
<dbReference type="PANTHER" id="PTHR32018">
    <property type="entry name" value="RHAMNOGALACTURONATE LYASE FAMILY PROTEIN"/>
    <property type="match status" value="1"/>
</dbReference>
<dbReference type="InterPro" id="IPR029413">
    <property type="entry name" value="RG-lyase_II"/>
</dbReference>
<dbReference type="InterPro" id="IPR029411">
    <property type="entry name" value="RG-lyase_III"/>
</dbReference>
<evidence type="ECO:0000256" key="1">
    <source>
        <dbReference type="ARBA" id="ARBA00001324"/>
    </source>
</evidence>
<dbReference type="OrthoDB" id="101122at2"/>
<dbReference type="Pfam" id="PF06045">
    <property type="entry name" value="Rhamnogal_lyase"/>
    <property type="match status" value="1"/>
</dbReference>
<dbReference type="InterPro" id="IPR013784">
    <property type="entry name" value="Carb-bd-like_fold"/>
</dbReference>
<dbReference type="PANTHER" id="PTHR32018:SF1">
    <property type="entry name" value="RHAMNOGALACTURONAN ENDOLYASE"/>
    <property type="match status" value="1"/>
</dbReference>
<dbReference type="GO" id="GO:0102210">
    <property type="term" value="F:rhamnogalacturonan endolyase activity"/>
    <property type="evidence" value="ECO:0007669"/>
    <property type="project" value="UniProtKB-EC"/>
</dbReference>
<dbReference type="RefSeq" id="WP_142453730.1">
    <property type="nucleotide sequence ID" value="NZ_FXTP01000004.1"/>
</dbReference>
<dbReference type="GO" id="GO:0030246">
    <property type="term" value="F:carbohydrate binding"/>
    <property type="evidence" value="ECO:0007669"/>
    <property type="project" value="InterPro"/>
</dbReference>
<keyword evidence="11" id="KW-1185">Reference proteome</keyword>
<comment type="subcellular location">
    <subcellularLocation>
        <location evidence="2">Secreted</location>
    </subcellularLocation>
</comment>
<dbReference type="Pfam" id="PF14683">
    <property type="entry name" value="CBM-like"/>
    <property type="match status" value="1"/>
</dbReference>
<keyword evidence="6" id="KW-0732">Signal</keyword>
<dbReference type="SUPFAM" id="SSF49785">
    <property type="entry name" value="Galactose-binding domain-like"/>
    <property type="match status" value="1"/>
</dbReference>
<accession>A0A521C4Z2</accession>
<gene>
    <name evidence="10" type="ORF">SAMN06265219_104119</name>
</gene>
<dbReference type="PROSITE" id="PS51257">
    <property type="entry name" value="PROKAR_LIPOPROTEIN"/>
    <property type="match status" value="1"/>
</dbReference>
<dbReference type="SUPFAM" id="SSF74650">
    <property type="entry name" value="Galactose mutarotase-like"/>
    <property type="match status" value="1"/>
</dbReference>